<evidence type="ECO:0000256" key="3">
    <source>
        <dbReference type="ARBA" id="ARBA00023004"/>
    </source>
</evidence>
<evidence type="ECO:0000256" key="4">
    <source>
        <dbReference type="PROSITE-ProRule" id="PRU00433"/>
    </source>
</evidence>
<evidence type="ECO:0000256" key="1">
    <source>
        <dbReference type="ARBA" id="ARBA00022617"/>
    </source>
</evidence>
<evidence type="ECO:0000259" key="5">
    <source>
        <dbReference type="PROSITE" id="PS51007"/>
    </source>
</evidence>
<keyword evidence="1 4" id="KW-0349">Heme</keyword>
<protein>
    <submittedName>
        <fullName evidence="6">Cbb3-type cytochrome c oxidase subunit II</fullName>
    </submittedName>
</protein>
<evidence type="ECO:0000313" key="7">
    <source>
        <dbReference type="Proteomes" id="UP001453229"/>
    </source>
</evidence>
<accession>A0ABZ3CPC6</accession>
<dbReference type="InterPro" id="IPR003468">
    <property type="entry name" value="Cyt_c_oxidase_monohaem-su/FixO"/>
</dbReference>
<name>A0ABZ3CPC6_9GAMM</name>
<keyword evidence="2 4" id="KW-0479">Metal-binding</keyword>
<reference evidence="6 7" key="1">
    <citation type="submission" date="2024-04" db="EMBL/GenBank/DDBJ databases">
        <title>Salinicola lusitanus LLJ914,a marine bacterium isolated from the Okinawa Trough.</title>
        <authorList>
            <person name="Li J."/>
        </authorList>
    </citation>
    <scope>NUCLEOTIDE SEQUENCE [LARGE SCALE GENOMIC DNA]</scope>
    <source>
        <strain evidence="6 7">LLJ914</strain>
    </source>
</reference>
<dbReference type="Gene3D" id="1.10.760.10">
    <property type="entry name" value="Cytochrome c-like domain"/>
    <property type="match status" value="1"/>
</dbReference>
<dbReference type="InterPro" id="IPR036909">
    <property type="entry name" value="Cyt_c-like_dom_sf"/>
</dbReference>
<evidence type="ECO:0000313" key="6">
    <source>
        <dbReference type="EMBL" id="XAD53003.1"/>
    </source>
</evidence>
<proteinExistence type="predicted"/>
<evidence type="ECO:0000256" key="2">
    <source>
        <dbReference type="ARBA" id="ARBA00022723"/>
    </source>
</evidence>
<keyword evidence="3 4" id="KW-0408">Iron</keyword>
<feature type="domain" description="Cytochrome c" evidence="5">
    <location>
        <begin position="44"/>
        <end position="184"/>
    </location>
</feature>
<dbReference type="Proteomes" id="UP001453229">
    <property type="component" value="Chromosome"/>
</dbReference>
<dbReference type="PROSITE" id="PS51007">
    <property type="entry name" value="CYTC"/>
    <property type="match status" value="1"/>
</dbReference>
<dbReference type="EMBL" id="CP151919">
    <property type="protein sequence ID" value="XAD53003.1"/>
    <property type="molecule type" value="Genomic_DNA"/>
</dbReference>
<gene>
    <name evidence="6" type="ORF">AAGT95_14275</name>
</gene>
<dbReference type="RefSeq" id="WP_342594233.1">
    <property type="nucleotide sequence ID" value="NZ_CP151919.1"/>
</dbReference>
<dbReference type="SUPFAM" id="SSF46626">
    <property type="entry name" value="Cytochrome c"/>
    <property type="match status" value="1"/>
</dbReference>
<keyword evidence="7" id="KW-1185">Reference proteome</keyword>
<dbReference type="Pfam" id="PF02433">
    <property type="entry name" value="FixO"/>
    <property type="match status" value="1"/>
</dbReference>
<sequence length="206" mass="22558">MNRALPLIVVALMILGFATLLLVGVPAAQIWGIEAPAGLKPYTASEQRGRDIYVSEGCVYCHTQQPRSPSQGPDGLRGWGRPSTAADYVYDAPHQLGTMRTGPDLFNVGARLPSQGWQLTHLFDPRAITPQSIMPSYPYLFEFKDRAEAGDVVVPVPADFRPDGKTVVAKREALDLVSYLLSLDHTYPVSHPELRDNGFDHEEGGS</sequence>
<dbReference type="InterPro" id="IPR009056">
    <property type="entry name" value="Cyt_c-like_dom"/>
</dbReference>
<organism evidence="6 7">
    <name type="scientific">Salinicola lusitanus</name>
    <dbReference type="NCBI Taxonomy" id="1949085"/>
    <lineage>
        <taxon>Bacteria</taxon>
        <taxon>Pseudomonadati</taxon>
        <taxon>Pseudomonadota</taxon>
        <taxon>Gammaproteobacteria</taxon>
        <taxon>Oceanospirillales</taxon>
        <taxon>Halomonadaceae</taxon>
        <taxon>Salinicola</taxon>
    </lineage>
</organism>